<comment type="caution">
    <text evidence="1">The sequence shown here is derived from an EMBL/GenBank/DDBJ whole genome shotgun (WGS) entry which is preliminary data.</text>
</comment>
<evidence type="ECO:0000313" key="1">
    <source>
        <dbReference type="EMBL" id="GLB47470.1"/>
    </source>
</evidence>
<name>A0A9W6B224_9LACO</name>
<dbReference type="EMBL" id="BRPL01000004">
    <property type="protein sequence ID" value="GLB47470.1"/>
    <property type="molecule type" value="Genomic_DNA"/>
</dbReference>
<dbReference type="Proteomes" id="UP001144204">
    <property type="component" value="Unassembled WGS sequence"/>
</dbReference>
<protein>
    <submittedName>
        <fullName evidence="1">Uncharacterized protein</fullName>
    </submittedName>
</protein>
<reference evidence="1" key="2">
    <citation type="journal article" date="2023" name="PLoS ONE">
        <title>Philodulcilactobacillus myokoensis gen. nov., sp. nov., a fructophilic, acidophilic, and agar-phobic lactic acid bacterium isolated from fermented vegetable extracts.</title>
        <authorList>
            <person name="Kouya T."/>
            <person name="Ishiyama Y."/>
            <person name="Ohashi S."/>
            <person name="Kumakubo R."/>
            <person name="Yamazaki T."/>
            <person name="Otaki T."/>
        </authorList>
    </citation>
    <scope>NUCLEOTIDE SEQUENCE</scope>
    <source>
        <strain evidence="1">WR16-4</strain>
    </source>
</reference>
<keyword evidence="2" id="KW-1185">Reference proteome</keyword>
<organism evidence="1 2">
    <name type="scientific">Philodulcilactobacillus myokoensis</name>
    <dbReference type="NCBI Taxonomy" id="2929573"/>
    <lineage>
        <taxon>Bacteria</taxon>
        <taxon>Bacillati</taxon>
        <taxon>Bacillota</taxon>
        <taxon>Bacilli</taxon>
        <taxon>Lactobacillales</taxon>
        <taxon>Lactobacillaceae</taxon>
        <taxon>Philodulcilactobacillus</taxon>
    </lineage>
</organism>
<reference evidence="1" key="1">
    <citation type="submission" date="2022-07" db="EMBL/GenBank/DDBJ databases">
        <authorList>
            <person name="Kouya T."/>
            <person name="Ishiyama Y."/>
        </authorList>
    </citation>
    <scope>NUCLEOTIDE SEQUENCE</scope>
    <source>
        <strain evidence="1">WR16-4</strain>
    </source>
</reference>
<dbReference type="RefSeq" id="WP_286137010.1">
    <property type="nucleotide sequence ID" value="NZ_BRPL01000004.1"/>
</dbReference>
<evidence type="ECO:0000313" key="2">
    <source>
        <dbReference type="Proteomes" id="UP001144204"/>
    </source>
</evidence>
<dbReference type="AlphaFoldDB" id="A0A9W6B224"/>
<sequence length="75" mass="8934">MKEVNLDKYTFIYPGNTEAIRDLNKNKIIFLEETVHDWFLIVKIVNGNLILETTTLVSIFEYDQNKYKITYKSNE</sequence>
<accession>A0A9W6B224</accession>
<gene>
    <name evidence="1" type="ORF">WR164_14490</name>
</gene>
<proteinExistence type="predicted"/>